<dbReference type="EMBL" id="QVQT01000004">
    <property type="protein sequence ID" value="RFU16446.1"/>
    <property type="molecule type" value="Genomic_DNA"/>
</dbReference>
<keyword evidence="1" id="KW-0472">Membrane</keyword>
<feature type="domain" description="Putative zinc-finger" evidence="2">
    <location>
        <begin position="11"/>
        <end position="44"/>
    </location>
</feature>
<keyword evidence="4" id="KW-1185">Reference proteome</keyword>
<keyword evidence="1" id="KW-0812">Transmembrane</keyword>
<evidence type="ECO:0000313" key="4">
    <source>
        <dbReference type="Proteomes" id="UP000264702"/>
    </source>
</evidence>
<reference evidence="3 4" key="1">
    <citation type="submission" date="2018-08" db="EMBL/GenBank/DDBJ databases">
        <title>Acidipila sp. 4G-K13, an acidobacterium isolated from forest soil.</title>
        <authorList>
            <person name="Gao Z.-H."/>
            <person name="Qiu L.-H."/>
        </authorList>
    </citation>
    <scope>NUCLEOTIDE SEQUENCE [LARGE SCALE GENOMIC DNA]</scope>
    <source>
        <strain evidence="3 4">4G-K13</strain>
    </source>
</reference>
<proteinExistence type="predicted"/>
<dbReference type="InterPro" id="IPR041916">
    <property type="entry name" value="Anti_sigma_zinc_sf"/>
</dbReference>
<comment type="caution">
    <text evidence="3">The sequence shown here is derived from an EMBL/GenBank/DDBJ whole genome shotgun (WGS) entry which is preliminary data.</text>
</comment>
<dbReference type="AlphaFoldDB" id="A0A372ING3"/>
<evidence type="ECO:0000259" key="2">
    <source>
        <dbReference type="Pfam" id="PF13490"/>
    </source>
</evidence>
<dbReference type="Gene3D" id="1.10.10.1320">
    <property type="entry name" value="Anti-sigma factor, zinc-finger domain"/>
    <property type="match status" value="1"/>
</dbReference>
<evidence type="ECO:0000313" key="3">
    <source>
        <dbReference type="EMBL" id="RFU16446.1"/>
    </source>
</evidence>
<gene>
    <name evidence="3" type="ORF">D0Y96_13800</name>
</gene>
<keyword evidence="1" id="KW-1133">Transmembrane helix</keyword>
<feature type="transmembrane region" description="Helical" evidence="1">
    <location>
        <begin position="104"/>
        <end position="131"/>
    </location>
</feature>
<evidence type="ECO:0000256" key="1">
    <source>
        <dbReference type="SAM" id="Phobius"/>
    </source>
</evidence>
<protein>
    <submittedName>
        <fullName evidence="3">Anti-sigma factor</fullName>
    </submittedName>
</protein>
<dbReference type="Proteomes" id="UP000264702">
    <property type="component" value="Unassembled WGS sequence"/>
</dbReference>
<sequence>MLDWGGRVSQCKSVRAQFSSYLDGALTGVAMQAIARHLEECSECDAEFDGWRRMQRALVNLGPAPAPPDLALRLRVALSQEHAKTAQNRLAIWKVRWQNTIAPFLLQASAGFASTIILVGTVALLVGTLAVPEPASARDDSSTTTSPRFLYSTLSGDASSIDWKGGSVVVEAYVDGQGRVYDYRIVSGAHDEATRGQLEDLLLFSVFQPARSFGQPVRGIAVLSFSGVSVQG</sequence>
<accession>A0A372ING3</accession>
<dbReference type="Pfam" id="PF13490">
    <property type="entry name" value="zf-HC2"/>
    <property type="match status" value="1"/>
</dbReference>
<organism evidence="3 4">
    <name type="scientific">Paracidobacterium acidisoli</name>
    <dbReference type="NCBI Taxonomy" id="2303751"/>
    <lineage>
        <taxon>Bacteria</taxon>
        <taxon>Pseudomonadati</taxon>
        <taxon>Acidobacteriota</taxon>
        <taxon>Terriglobia</taxon>
        <taxon>Terriglobales</taxon>
        <taxon>Acidobacteriaceae</taxon>
        <taxon>Paracidobacterium</taxon>
    </lineage>
</organism>
<dbReference type="InterPro" id="IPR027383">
    <property type="entry name" value="Znf_put"/>
</dbReference>
<name>A0A372ING3_9BACT</name>